<dbReference type="EMBL" id="JACHIP010000001">
    <property type="protein sequence ID" value="MBB5055468.1"/>
    <property type="molecule type" value="Genomic_DNA"/>
</dbReference>
<gene>
    <name evidence="1" type="ORF">HDF16_000137</name>
</gene>
<accession>A0A7W7Z941</accession>
<proteinExistence type="predicted"/>
<dbReference type="AlphaFoldDB" id="A0A7W7Z941"/>
<organism evidence="1 2">
    <name type="scientific">Granulicella aggregans</name>
    <dbReference type="NCBI Taxonomy" id="474949"/>
    <lineage>
        <taxon>Bacteria</taxon>
        <taxon>Pseudomonadati</taxon>
        <taxon>Acidobacteriota</taxon>
        <taxon>Terriglobia</taxon>
        <taxon>Terriglobales</taxon>
        <taxon>Acidobacteriaceae</taxon>
        <taxon>Granulicella</taxon>
    </lineage>
</organism>
<dbReference type="Proteomes" id="UP000540989">
    <property type="component" value="Unassembled WGS sequence"/>
</dbReference>
<evidence type="ECO:0000313" key="2">
    <source>
        <dbReference type="Proteomes" id="UP000540989"/>
    </source>
</evidence>
<evidence type="ECO:0008006" key="3">
    <source>
        <dbReference type="Google" id="ProtNLM"/>
    </source>
</evidence>
<sequence>MDPYDIALCKLKRDNDRDFQDMLFLARTTPFDLEVFEQRYREELRPYLFGSVGEADLTFARWMEAIKEDRGKAED</sequence>
<reference evidence="1 2" key="1">
    <citation type="submission" date="2020-08" db="EMBL/GenBank/DDBJ databases">
        <title>Genomic Encyclopedia of Type Strains, Phase IV (KMG-V): Genome sequencing to study the core and pangenomes of soil and plant-associated prokaryotes.</title>
        <authorList>
            <person name="Whitman W."/>
        </authorList>
    </citation>
    <scope>NUCLEOTIDE SEQUENCE [LARGE SCALE GENOMIC DNA]</scope>
    <source>
        <strain evidence="1 2">M8UP14</strain>
    </source>
</reference>
<keyword evidence="2" id="KW-1185">Reference proteome</keyword>
<name>A0A7W7Z941_9BACT</name>
<comment type="caution">
    <text evidence="1">The sequence shown here is derived from an EMBL/GenBank/DDBJ whole genome shotgun (WGS) entry which is preliminary data.</text>
</comment>
<evidence type="ECO:0000313" key="1">
    <source>
        <dbReference type="EMBL" id="MBB5055468.1"/>
    </source>
</evidence>
<protein>
    <recommendedName>
        <fullName evidence="3">Nucleotidyltransferase AbiEii toxin of type IV toxin-antitoxin system</fullName>
    </recommendedName>
</protein>